<dbReference type="AlphaFoldDB" id="A0A543G1R4"/>
<keyword evidence="3" id="KW-0472">Membrane</keyword>
<dbReference type="GO" id="GO:0008654">
    <property type="term" value="P:phospholipid biosynthetic process"/>
    <property type="evidence" value="ECO:0007669"/>
    <property type="project" value="InterPro"/>
</dbReference>
<evidence type="ECO:0000256" key="3">
    <source>
        <dbReference type="SAM" id="Phobius"/>
    </source>
</evidence>
<evidence type="ECO:0000256" key="1">
    <source>
        <dbReference type="ARBA" id="ARBA00022679"/>
    </source>
</evidence>
<organism evidence="4 5">
    <name type="scientific">Flavobacterium branchiophilum</name>
    <dbReference type="NCBI Taxonomy" id="55197"/>
    <lineage>
        <taxon>Bacteria</taxon>
        <taxon>Pseudomonadati</taxon>
        <taxon>Bacteroidota</taxon>
        <taxon>Flavobacteriia</taxon>
        <taxon>Flavobacteriales</taxon>
        <taxon>Flavobacteriaceae</taxon>
        <taxon>Flavobacterium</taxon>
    </lineage>
</organism>
<proteinExistence type="inferred from homology"/>
<feature type="transmembrane region" description="Helical" evidence="3">
    <location>
        <begin position="126"/>
        <end position="145"/>
    </location>
</feature>
<dbReference type="RefSeq" id="WP_089081829.1">
    <property type="nucleotide sequence ID" value="NZ_VFPJ01000001.1"/>
</dbReference>
<dbReference type="Pfam" id="PF01066">
    <property type="entry name" value="CDP-OH_P_transf"/>
    <property type="match status" value="1"/>
</dbReference>
<evidence type="ECO:0000313" key="5">
    <source>
        <dbReference type="Proteomes" id="UP000320773"/>
    </source>
</evidence>
<keyword evidence="3" id="KW-0812">Transmembrane</keyword>
<keyword evidence="1 2" id="KW-0808">Transferase</keyword>
<sequence>MKTKEQIFNIPNLLSFYRLLAIPLVIWSLTTGQRNLFIILISINLITDVLDGWLARYFQLCTEFGARLDSLADIGTFLLSIWGFLTFEKTFVLAHQTAFVLLFSFYTIPQLVSLIKFRRPTSFHLYSNKFVGYVQGIFIFTFFVFGYHKIYFYFMIVASCLADFEVFVLVLYMPKIKSNAKSLYHILKANQDVNL</sequence>
<dbReference type="GO" id="GO:0016780">
    <property type="term" value="F:phosphotransferase activity, for other substituted phosphate groups"/>
    <property type="evidence" value="ECO:0007669"/>
    <property type="project" value="InterPro"/>
</dbReference>
<feature type="transmembrane region" description="Helical" evidence="3">
    <location>
        <begin position="93"/>
        <end position="114"/>
    </location>
</feature>
<feature type="transmembrane region" description="Helical" evidence="3">
    <location>
        <begin position="151"/>
        <end position="172"/>
    </location>
</feature>
<name>A0A543G1R4_9FLAO</name>
<evidence type="ECO:0000256" key="2">
    <source>
        <dbReference type="RuleBase" id="RU003750"/>
    </source>
</evidence>
<dbReference type="InterPro" id="IPR000462">
    <property type="entry name" value="CDP-OH_P_trans"/>
</dbReference>
<dbReference type="GO" id="GO:0016020">
    <property type="term" value="C:membrane"/>
    <property type="evidence" value="ECO:0007669"/>
    <property type="project" value="InterPro"/>
</dbReference>
<gene>
    <name evidence="4" type="ORF">BC670_0897</name>
</gene>
<dbReference type="PROSITE" id="PS00379">
    <property type="entry name" value="CDP_ALCOHOL_P_TRANSF"/>
    <property type="match status" value="1"/>
</dbReference>
<accession>A0A543G1R4</accession>
<feature type="transmembrane region" description="Helical" evidence="3">
    <location>
        <begin position="12"/>
        <end position="30"/>
    </location>
</feature>
<dbReference type="Proteomes" id="UP000320773">
    <property type="component" value="Unassembled WGS sequence"/>
</dbReference>
<dbReference type="InterPro" id="IPR048254">
    <property type="entry name" value="CDP_ALCOHOL_P_TRANSF_CS"/>
</dbReference>
<dbReference type="InterPro" id="IPR043130">
    <property type="entry name" value="CDP-OH_PTrfase_TM_dom"/>
</dbReference>
<comment type="similarity">
    <text evidence="2">Belongs to the CDP-alcohol phosphatidyltransferase class-I family.</text>
</comment>
<reference evidence="4 5" key="1">
    <citation type="submission" date="2019-06" db="EMBL/GenBank/DDBJ databases">
        <title>Genomic Encyclopedia of Archaeal and Bacterial Type Strains, Phase II (KMG-II): from individual species to whole genera.</title>
        <authorList>
            <person name="Goeker M."/>
        </authorList>
    </citation>
    <scope>NUCLEOTIDE SEQUENCE [LARGE SCALE GENOMIC DNA]</scope>
    <source>
        <strain evidence="4 5">DSM 24789</strain>
    </source>
</reference>
<dbReference type="Gene3D" id="1.20.120.1760">
    <property type="match status" value="1"/>
</dbReference>
<dbReference type="EMBL" id="VFPJ01000001">
    <property type="protein sequence ID" value="TQM40036.1"/>
    <property type="molecule type" value="Genomic_DNA"/>
</dbReference>
<keyword evidence="3" id="KW-1133">Transmembrane helix</keyword>
<comment type="caution">
    <text evidence="4">The sequence shown here is derived from an EMBL/GenBank/DDBJ whole genome shotgun (WGS) entry which is preliminary data.</text>
</comment>
<evidence type="ECO:0000313" key="4">
    <source>
        <dbReference type="EMBL" id="TQM40036.1"/>
    </source>
</evidence>
<protein>
    <submittedName>
        <fullName evidence="4">CDP-diacylglycerol--glycerol-3-phosphate 3-phosphatidyltransferase</fullName>
    </submittedName>
</protein>